<feature type="transmembrane region" description="Helical" evidence="6">
    <location>
        <begin position="166"/>
        <end position="187"/>
    </location>
</feature>
<keyword evidence="5 6" id="KW-0472">Membrane</keyword>
<dbReference type="CDD" id="cd17324">
    <property type="entry name" value="MFS_NepI_like"/>
    <property type="match status" value="1"/>
</dbReference>
<dbReference type="PANTHER" id="PTHR43124">
    <property type="entry name" value="PURINE EFFLUX PUMP PBUE"/>
    <property type="match status" value="1"/>
</dbReference>
<comment type="subcellular location">
    <subcellularLocation>
        <location evidence="1">Cell membrane</location>
        <topology evidence="1">Multi-pass membrane protein</topology>
    </subcellularLocation>
</comment>
<dbReference type="InterPro" id="IPR036259">
    <property type="entry name" value="MFS_trans_sf"/>
</dbReference>
<dbReference type="Proteomes" id="UP000262878">
    <property type="component" value="Unassembled WGS sequence"/>
</dbReference>
<protein>
    <submittedName>
        <fullName evidence="8">MFS transporter</fullName>
    </submittedName>
</protein>
<feature type="transmembrane region" description="Helical" evidence="6">
    <location>
        <begin position="208"/>
        <end position="230"/>
    </location>
</feature>
<dbReference type="PANTHER" id="PTHR43124:SF3">
    <property type="entry name" value="CHLORAMPHENICOL EFFLUX PUMP RV0191"/>
    <property type="match status" value="1"/>
</dbReference>
<reference evidence="8 9" key="1">
    <citation type="journal article" date="2018" name="Nat. Biotechnol.">
        <title>A standardized bacterial taxonomy based on genome phylogeny substantially revises the tree of life.</title>
        <authorList>
            <person name="Parks D.H."/>
            <person name="Chuvochina M."/>
            <person name="Waite D.W."/>
            <person name="Rinke C."/>
            <person name="Skarshewski A."/>
            <person name="Chaumeil P.A."/>
            <person name="Hugenholtz P."/>
        </authorList>
    </citation>
    <scope>NUCLEOTIDE SEQUENCE [LARGE SCALE GENOMIC DNA]</scope>
    <source>
        <strain evidence="8">UBA9360</strain>
    </source>
</reference>
<feature type="transmembrane region" description="Helical" evidence="6">
    <location>
        <begin position="361"/>
        <end position="380"/>
    </location>
</feature>
<dbReference type="InterPro" id="IPR050189">
    <property type="entry name" value="MFS_Efflux_Transporters"/>
</dbReference>
<evidence type="ECO:0000256" key="2">
    <source>
        <dbReference type="ARBA" id="ARBA00022475"/>
    </source>
</evidence>
<feature type="transmembrane region" description="Helical" evidence="6">
    <location>
        <begin position="134"/>
        <end position="154"/>
    </location>
</feature>
<keyword evidence="3 6" id="KW-0812">Transmembrane</keyword>
<dbReference type="STRING" id="314276.OS145_01302"/>
<dbReference type="Pfam" id="PF07690">
    <property type="entry name" value="MFS_1"/>
    <property type="match status" value="1"/>
</dbReference>
<evidence type="ECO:0000256" key="6">
    <source>
        <dbReference type="SAM" id="Phobius"/>
    </source>
</evidence>
<dbReference type="GO" id="GO:0022857">
    <property type="term" value="F:transmembrane transporter activity"/>
    <property type="evidence" value="ECO:0007669"/>
    <property type="project" value="InterPro"/>
</dbReference>
<dbReference type="GO" id="GO:0005886">
    <property type="term" value="C:plasma membrane"/>
    <property type="evidence" value="ECO:0007669"/>
    <property type="project" value="UniProtKB-SubCell"/>
</dbReference>
<feature type="transmembrane region" description="Helical" evidence="6">
    <location>
        <begin position="12"/>
        <end position="33"/>
    </location>
</feature>
<evidence type="ECO:0000313" key="9">
    <source>
        <dbReference type="Proteomes" id="UP000262878"/>
    </source>
</evidence>
<sequence length="393" mass="41507">MSYSRSQVAIAIFAMAIGTFSIGIGEFVMMGLLPDVGADFSTSAQQTGHLISLYAFGVVIGAPLITLLGARAPRKPLIITLMLIYSASNLLSARAESFAELQLFRFISGLPHGAYGGIVCLLAAGLVKKSQRGMAVTMVMMGLTVAILVGNPLATWFGQLLDWRTVYMGVGLVALTAALLIVACVPTPKQATSTRVRTELQALKNSQVLLTLAIGSVGFGGMFAVLSYLSPTLLEATQVHKYWIPIALLIYGLGSFTGSIIGGKLTDMNMKWAIAGSLGWAIIVLAVFPFSIYSLYTILPMAFCLGTTAMLVPALQVRLMDVAGESQTLAASLNHAAFNIANGLGAFLGGLSLNSALTWQATGWVGCLLAISGLFVFIITKHHSRKSAIHISL</sequence>
<evidence type="ECO:0000256" key="1">
    <source>
        <dbReference type="ARBA" id="ARBA00004651"/>
    </source>
</evidence>
<evidence type="ECO:0000259" key="7">
    <source>
        <dbReference type="PROSITE" id="PS50850"/>
    </source>
</evidence>
<comment type="caution">
    <text evidence="8">The sequence shown here is derived from an EMBL/GenBank/DDBJ whole genome shotgun (WGS) entry which is preliminary data.</text>
</comment>
<feature type="transmembrane region" description="Helical" evidence="6">
    <location>
        <begin position="273"/>
        <end position="292"/>
    </location>
</feature>
<dbReference type="PROSITE" id="PS50850">
    <property type="entry name" value="MFS"/>
    <property type="match status" value="1"/>
</dbReference>
<feature type="transmembrane region" description="Helical" evidence="6">
    <location>
        <begin position="107"/>
        <end position="127"/>
    </location>
</feature>
<evidence type="ECO:0000313" key="8">
    <source>
        <dbReference type="EMBL" id="HAR56578.1"/>
    </source>
</evidence>
<evidence type="ECO:0000256" key="3">
    <source>
        <dbReference type="ARBA" id="ARBA00022692"/>
    </source>
</evidence>
<feature type="transmembrane region" description="Helical" evidence="6">
    <location>
        <begin position="77"/>
        <end position="95"/>
    </location>
</feature>
<dbReference type="EMBL" id="DMUP01000168">
    <property type="protein sequence ID" value="HAR56578.1"/>
    <property type="molecule type" value="Genomic_DNA"/>
</dbReference>
<keyword evidence="4 6" id="KW-1133">Transmembrane helix</keyword>
<dbReference type="InterPro" id="IPR011701">
    <property type="entry name" value="MFS"/>
</dbReference>
<dbReference type="Gene3D" id="1.20.1250.20">
    <property type="entry name" value="MFS general substrate transporter like domains"/>
    <property type="match status" value="2"/>
</dbReference>
<evidence type="ECO:0000256" key="5">
    <source>
        <dbReference type="ARBA" id="ARBA00023136"/>
    </source>
</evidence>
<dbReference type="AlphaFoldDB" id="A0A348WPW6"/>
<feature type="transmembrane region" description="Helical" evidence="6">
    <location>
        <begin position="53"/>
        <end position="70"/>
    </location>
</feature>
<feature type="transmembrane region" description="Helical" evidence="6">
    <location>
        <begin position="242"/>
        <end position="261"/>
    </location>
</feature>
<organism evidence="8 9">
    <name type="scientific">Idiomarina baltica</name>
    <dbReference type="NCBI Taxonomy" id="190892"/>
    <lineage>
        <taxon>Bacteria</taxon>
        <taxon>Pseudomonadati</taxon>
        <taxon>Pseudomonadota</taxon>
        <taxon>Gammaproteobacteria</taxon>
        <taxon>Alteromonadales</taxon>
        <taxon>Idiomarinaceae</taxon>
        <taxon>Idiomarina</taxon>
    </lineage>
</organism>
<proteinExistence type="predicted"/>
<accession>A0A348WPW6</accession>
<keyword evidence="2" id="KW-1003">Cell membrane</keyword>
<dbReference type="InterPro" id="IPR020846">
    <property type="entry name" value="MFS_dom"/>
</dbReference>
<dbReference type="SUPFAM" id="SSF103473">
    <property type="entry name" value="MFS general substrate transporter"/>
    <property type="match status" value="1"/>
</dbReference>
<feature type="domain" description="Major facilitator superfamily (MFS) profile" evidence="7">
    <location>
        <begin position="11"/>
        <end position="384"/>
    </location>
</feature>
<gene>
    <name evidence="8" type="ORF">DCR58_07305</name>
</gene>
<name>A0A348WPW6_9GAMM</name>
<evidence type="ECO:0000256" key="4">
    <source>
        <dbReference type="ARBA" id="ARBA00022989"/>
    </source>
</evidence>